<dbReference type="AlphaFoldDB" id="A0AAD3M671"/>
<comment type="caution">
    <text evidence="2">The sequence shown here is derived from an EMBL/GenBank/DDBJ whole genome shotgun (WGS) entry which is preliminary data.</text>
</comment>
<keyword evidence="3" id="KW-1185">Reference proteome</keyword>
<protein>
    <submittedName>
        <fullName evidence="2">NACHT, LRR and PYD domains-containing protein 1b allele 3-like protein</fullName>
    </submittedName>
</protein>
<dbReference type="EMBL" id="BRZM01003419">
    <property type="protein sequence ID" value="GLD48189.1"/>
    <property type="molecule type" value="Genomic_DNA"/>
</dbReference>
<dbReference type="Proteomes" id="UP001279410">
    <property type="component" value="Unassembled WGS sequence"/>
</dbReference>
<organism evidence="2 3">
    <name type="scientific">Lates japonicus</name>
    <name type="common">Japanese lates</name>
    <dbReference type="NCBI Taxonomy" id="270547"/>
    <lineage>
        <taxon>Eukaryota</taxon>
        <taxon>Metazoa</taxon>
        <taxon>Chordata</taxon>
        <taxon>Craniata</taxon>
        <taxon>Vertebrata</taxon>
        <taxon>Euteleostomi</taxon>
        <taxon>Actinopterygii</taxon>
        <taxon>Neopterygii</taxon>
        <taxon>Teleostei</taxon>
        <taxon>Neoteleostei</taxon>
        <taxon>Acanthomorphata</taxon>
        <taxon>Carangaria</taxon>
        <taxon>Carangaria incertae sedis</taxon>
        <taxon>Centropomidae</taxon>
        <taxon>Lates</taxon>
    </lineage>
</organism>
<reference evidence="2" key="1">
    <citation type="submission" date="2022-08" db="EMBL/GenBank/DDBJ databases">
        <title>Genome sequencing of akame (Lates japonicus).</title>
        <authorList>
            <person name="Hashiguchi Y."/>
            <person name="Takahashi H."/>
        </authorList>
    </citation>
    <scope>NUCLEOTIDE SEQUENCE</scope>
    <source>
        <strain evidence="2">Kochi</strain>
    </source>
</reference>
<gene>
    <name evidence="2" type="ORF">AKAME5_002728000</name>
</gene>
<proteinExistence type="predicted"/>
<evidence type="ECO:0000313" key="3">
    <source>
        <dbReference type="Proteomes" id="UP001279410"/>
    </source>
</evidence>
<name>A0AAD3M671_LATJO</name>
<accession>A0AAD3M671</accession>
<evidence type="ECO:0000256" key="1">
    <source>
        <dbReference type="SAM" id="MobiDB-lite"/>
    </source>
</evidence>
<feature type="region of interest" description="Disordered" evidence="1">
    <location>
        <begin position="131"/>
        <end position="151"/>
    </location>
</feature>
<feature type="region of interest" description="Disordered" evidence="1">
    <location>
        <begin position="192"/>
        <end position="217"/>
    </location>
</feature>
<sequence length="217" mass="23338">MSSLVRDGENRTFTCLRRSGRHITAGERVYECLSGSIPAVPPVSTGGGEQYALSSSCSGYTPGRPVYIEIHPPCRLRDVLDVPVCIEGSRGKDAFEHLPVQPGISSDGVSDILVETEATVTAVAYSVTNTQPTYSHPRTSSSGPGWRGGGSRSVSRCVSAPSWSQMLCRDWEALSRLRFTCHDVKQQQEFTPDISAEGGDELQFQCSGPGLAQRSAV</sequence>
<evidence type="ECO:0000313" key="2">
    <source>
        <dbReference type="EMBL" id="GLD48189.1"/>
    </source>
</evidence>